<dbReference type="SUPFAM" id="SSF54593">
    <property type="entry name" value="Glyoxalase/Bleomycin resistance protein/Dihydroxybiphenyl dioxygenase"/>
    <property type="match status" value="1"/>
</dbReference>
<dbReference type="Pfam" id="PF00903">
    <property type="entry name" value="Glyoxalase"/>
    <property type="match status" value="1"/>
</dbReference>
<dbReference type="RefSeq" id="WP_139634229.1">
    <property type="nucleotide sequence ID" value="NZ_CP045572.1"/>
</dbReference>
<dbReference type="Gene3D" id="3.30.720.120">
    <property type="match status" value="1"/>
</dbReference>
<dbReference type="Gene3D" id="3.30.720.110">
    <property type="match status" value="1"/>
</dbReference>
<keyword evidence="2" id="KW-1185">Reference proteome</keyword>
<organism evidence="1 2">
    <name type="scientific">Nonomuraea phyllanthi</name>
    <dbReference type="NCBI Taxonomy" id="2219224"/>
    <lineage>
        <taxon>Bacteria</taxon>
        <taxon>Bacillati</taxon>
        <taxon>Actinomycetota</taxon>
        <taxon>Actinomycetes</taxon>
        <taxon>Streptosporangiales</taxon>
        <taxon>Streptosporangiaceae</taxon>
        <taxon>Nonomuraea</taxon>
    </lineage>
</organism>
<accession>A0A5C4W1W0</accession>
<dbReference type="AlphaFoldDB" id="A0A5C4W1W0"/>
<name>A0A5C4W1W0_9ACTN</name>
<dbReference type="OrthoDB" id="9806868at2"/>
<dbReference type="InterPro" id="IPR004360">
    <property type="entry name" value="Glyas_Fos-R_dOase_dom"/>
</dbReference>
<gene>
    <name evidence="1" type="ORF">FH608_032720</name>
</gene>
<evidence type="ECO:0000313" key="1">
    <source>
        <dbReference type="EMBL" id="KAB8190828.1"/>
    </source>
</evidence>
<comment type="caution">
    <text evidence="1">The sequence shown here is derived from an EMBL/GenBank/DDBJ whole genome shotgun (WGS) entry which is preliminary data.</text>
</comment>
<proteinExistence type="predicted"/>
<dbReference type="InterPro" id="IPR029068">
    <property type="entry name" value="Glyas_Bleomycin-R_OHBP_Dase"/>
</dbReference>
<dbReference type="PROSITE" id="PS51819">
    <property type="entry name" value="VOC"/>
    <property type="match status" value="1"/>
</dbReference>
<evidence type="ECO:0000313" key="2">
    <source>
        <dbReference type="Proteomes" id="UP000312512"/>
    </source>
</evidence>
<sequence>MRTVYALARYHDCQAAIDFLTGAFGFRAHEVSKNDDGTVKHAELLAGDDLIMIGPGRPGGPGIYVAVDDVDAHHDRARAAGAEITTGLTDQSYGSREYACKDPEGNPWFFGTYRP</sequence>
<dbReference type="InterPro" id="IPR037523">
    <property type="entry name" value="VOC_core"/>
</dbReference>
<accession>A0A5P9Z1U2</accession>
<reference evidence="1 2" key="1">
    <citation type="submission" date="2019-10" db="EMBL/GenBank/DDBJ databases">
        <title>Nonomuraea sp. nov., isolated from Phyllanthus amarus.</title>
        <authorList>
            <person name="Klykleung N."/>
            <person name="Tanasupawat S."/>
        </authorList>
    </citation>
    <scope>NUCLEOTIDE SEQUENCE [LARGE SCALE GENOMIC DNA]</scope>
    <source>
        <strain evidence="1 2">PA1-10</strain>
    </source>
</reference>
<dbReference type="EMBL" id="VDLX02000014">
    <property type="protein sequence ID" value="KAB8190828.1"/>
    <property type="molecule type" value="Genomic_DNA"/>
</dbReference>
<protein>
    <submittedName>
        <fullName evidence="1">Bleomycin resistance protein</fullName>
    </submittedName>
</protein>
<dbReference type="PANTHER" id="PTHR34109:SF1">
    <property type="entry name" value="VOC DOMAIN-CONTAINING PROTEIN"/>
    <property type="match status" value="1"/>
</dbReference>
<dbReference type="Proteomes" id="UP000312512">
    <property type="component" value="Unassembled WGS sequence"/>
</dbReference>
<dbReference type="PANTHER" id="PTHR34109">
    <property type="entry name" value="BNAUNNG04460D PROTEIN-RELATED"/>
    <property type="match status" value="1"/>
</dbReference>